<feature type="region of interest" description="Disordered" evidence="1">
    <location>
        <begin position="1"/>
        <end position="162"/>
    </location>
</feature>
<proteinExistence type="predicted"/>
<feature type="region of interest" description="Disordered" evidence="1">
    <location>
        <begin position="803"/>
        <end position="941"/>
    </location>
</feature>
<keyword evidence="3" id="KW-1185">Reference proteome</keyword>
<feature type="compositionally biased region" description="Basic residues" evidence="1">
    <location>
        <begin position="234"/>
        <end position="243"/>
    </location>
</feature>
<feature type="compositionally biased region" description="Basic and acidic residues" evidence="1">
    <location>
        <begin position="819"/>
        <end position="862"/>
    </location>
</feature>
<feature type="compositionally biased region" description="Polar residues" evidence="1">
    <location>
        <begin position="620"/>
        <end position="633"/>
    </location>
</feature>
<feature type="compositionally biased region" description="Basic and acidic residues" evidence="1">
    <location>
        <begin position="919"/>
        <end position="941"/>
    </location>
</feature>
<feature type="compositionally biased region" description="Polar residues" evidence="1">
    <location>
        <begin position="321"/>
        <end position="332"/>
    </location>
</feature>
<dbReference type="EMBL" id="JAPCWZ010000001">
    <property type="protein sequence ID" value="KAK8879846.1"/>
    <property type="molecule type" value="Genomic_DNA"/>
</dbReference>
<name>A0ABR2JMQ3_9PEZI</name>
<organism evidence="2 3">
    <name type="scientific">Apiospora arundinis</name>
    <dbReference type="NCBI Taxonomy" id="335852"/>
    <lineage>
        <taxon>Eukaryota</taxon>
        <taxon>Fungi</taxon>
        <taxon>Dikarya</taxon>
        <taxon>Ascomycota</taxon>
        <taxon>Pezizomycotina</taxon>
        <taxon>Sordariomycetes</taxon>
        <taxon>Xylariomycetidae</taxon>
        <taxon>Amphisphaeriales</taxon>
        <taxon>Apiosporaceae</taxon>
        <taxon>Apiospora</taxon>
    </lineage>
</organism>
<feature type="region of interest" description="Disordered" evidence="1">
    <location>
        <begin position="316"/>
        <end position="476"/>
    </location>
</feature>
<evidence type="ECO:0000313" key="2">
    <source>
        <dbReference type="EMBL" id="KAK8879846.1"/>
    </source>
</evidence>
<feature type="compositionally biased region" description="Basic and acidic residues" evidence="1">
    <location>
        <begin position="561"/>
        <end position="578"/>
    </location>
</feature>
<feature type="compositionally biased region" description="Basic and acidic residues" evidence="1">
    <location>
        <begin position="437"/>
        <end position="450"/>
    </location>
</feature>
<feature type="compositionally biased region" description="Basic and acidic residues" evidence="1">
    <location>
        <begin position="662"/>
        <end position="675"/>
    </location>
</feature>
<feature type="compositionally biased region" description="Basic residues" evidence="1">
    <location>
        <begin position="758"/>
        <end position="769"/>
    </location>
</feature>
<sequence length="941" mass="102240">MSAATMQQPPVIPPRPSRSQDNKDNGSSMPAIPPRPTKRSVNRSVSPNHDRFAPSPLHEGFSKPRQAGQSSLGMTLNANDRSSSVDLPTIGQEGQEYAAFTDELEASSDAPRPASTSPEQTRTVGEDIQLFAPKPTMPAQSAKQRVMTVTRTDSDKAASFGIGRPTAEDVYGYGKGLKKKASTTSQLSNAESHIEDEHGIPEIGQRVPMLHYAGDVQAPSPAPSVALSEATGKPKNHSRKHSGRTGFDSVPPGSYGLHGHGVIPADKFEKAYYEKHPELHKKEIYNHLHDRAHDFSMSSEELNKIVRDTASRGAGFGTGDHISTPSEQVGHQATEEYTSRISSPRPPSAAAKHAEQVTSPLKSGFTGPEISVDDTDDDGVIHVDDNGNRKGYHKYSGESSDAGADNEEGYVAPILASDEVAKGPSPYSSQPAVAPPAERRGSSYEMEQPRSRPNSRPTSIYSPPPHEMISTPLDDVEEYEPLFPEDDKGEKKHMMRPEHLKEARHRFPSQDVWEDAPNSVHATAEVHTPEPSEGFRRSRAQERTSDIAPREGETIAQAFARRQEELAELQDRSPDHFAQHRSRPPSWVEGQPHLNTEVQAARSKSAHRFPSRDVWEDTPDSLQFTTTVSTPQGDNKEPESPVEQQATSDKPSIPARPPKKQASGDDKPAIPDRPKPQIPARPSKSPVGTRESESSKQKPAVPARPVGGKIAALQAGFMSDLNKRLQLGPQAPKKDEPKEEEVEEKEKEKAPLSDARKGRARGPQRRAPTKAKSPSPSAMSTTVDGRPVLSFSTTRVLWSIDEEGTMTVDGLGQPISTDSEAKAPAEKTEPKVEEEPKEPEPVKKTAAEPVKESVSEPVKESVSETTTEPIKEPTTDSATSSKPTEESTESKPPTEETAPIEETKTLATNTAGESILEETVDKKPEGDQVHAVEGAKDEVVS</sequence>
<feature type="region of interest" description="Disordered" evidence="1">
    <location>
        <begin position="520"/>
        <end position="788"/>
    </location>
</feature>
<dbReference type="InterPro" id="IPR021582">
    <property type="entry name" value="Aim21"/>
</dbReference>
<dbReference type="Proteomes" id="UP001390339">
    <property type="component" value="Unassembled WGS sequence"/>
</dbReference>
<evidence type="ECO:0000313" key="3">
    <source>
        <dbReference type="Proteomes" id="UP001390339"/>
    </source>
</evidence>
<feature type="compositionally biased region" description="Polar residues" evidence="1">
    <location>
        <begin position="772"/>
        <end position="783"/>
    </location>
</feature>
<gene>
    <name evidence="2" type="ORF">PGQ11_001140</name>
</gene>
<protein>
    <submittedName>
        <fullName evidence="2">Altered inheritance of mitochondria protein 21</fullName>
    </submittedName>
</protein>
<feature type="compositionally biased region" description="Polar residues" evidence="1">
    <location>
        <begin position="67"/>
        <end position="86"/>
    </location>
</feature>
<feature type="region of interest" description="Disordered" evidence="1">
    <location>
        <begin position="214"/>
        <end position="253"/>
    </location>
</feature>
<comment type="caution">
    <text evidence="2">The sequence shown here is derived from an EMBL/GenBank/DDBJ whole genome shotgun (WGS) entry which is preliminary data.</text>
</comment>
<feature type="compositionally biased region" description="Polar residues" evidence="1">
    <location>
        <begin position="114"/>
        <end position="123"/>
    </location>
</feature>
<evidence type="ECO:0000256" key="1">
    <source>
        <dbReference type="SAM" id="MobiDB-lite"/>
    </source>
</evidence>
<reference evidence="2 3" key="1">
    <citation type="journal article" date="2024" name="IMA Fungus">
        <title>Apiospora arundinis, a panoply of carbohydrate-active enzymes and secondary metabolites.</title>
        <authorList>
            <person name="Sorensen T."/>
            <person name="Petersen C."/>
            <person name="Muurmann A.T."/>
            <person name="Christiansen J.V."/>
            <person name="Brundto M.L."/>
            <person name="Overgaard C.K."/>
            <person name="Boysen A.T."/>
            <person name="Wollenberg R.D."/>
            <person name="Larsen T.O."/>
            <person name="Sorensen J.L."/>
            <person name="Nielsen K.L."/>
            <person name="Sondergaard T.E."/>
        </authorList>
    </citation>
    <scope>NUCLEOTIDE SEQUENCE [LARGE SCALE GENOMIC DNA]</scope>
    <source>
        <strain evidence="2 3">AAU 773</strain>
    </source>
</reference>
<dbReference type="Pfam" id="PF11489">
    <property type="entry name" value="Aim21"/>
    <property type="match status" value="1"/>
</dbReference>
<feature type="compositionally biased region" description="Basic and acidic residues" evidence="1">
    <location>
        <begin position="527"/>
        <end position="553"/>
    </location>
</feature>
<feature type="compositionally biased region" description="Basic and acidic residues" evidence="1">
    <location>
        <begin position="883"/>
        <end position="894"/>
    </location>
</feature>
<feature type="compositionally biased region" description="Polar residues" evidence="1">
    <location>
        <begin position="138"/>
        <end position="151"/>
    </location>
</feature>
<feature type="compositionally biased region" description="Basic and acidic residues" evidence="1">
    <location>
        <begin position="744"/>
        <end position="757"/>
    </location>
</feature>
<feature type="compositionally biased region" description="Basic and acidic residues" evidence="1">
    <location>
        <begin position="379"/>
        <end position="388"/>
    </location>
</feature>
<accession>A0ABR2JMQ3</accession>
<feature type="compositionally biased region" description="Polar residues" evidence="1">
    <location>
        <begin position="451"/>
        <end position="461"/>
    </location>
</feature>